<name>A0A841U0L1_9BACL</name>
<dbReference type="Pfam" id="PF00395">
    <property type="entry name" value="SLH"/>
    <property type="match status" value="3"/>
</dbReference>
<evidence type="ECO:0000259" key="1">
    <source>
        <dbReference type="PROSITE" id="PS51272"/>
    </source>
</evidence>
<evidence type="ECO:0000313" key="3">
    <source>
        <dbReference type="Proteomes" id="UP000553776"/>
    </source>
</evidence>
<dbReference type="PANTHER" id="PTHR43308">
    <property type="entry name" value="OUTER MEMBRANE PROTEIN ALPHA-RELATED"/>
    <property type="match status" value="1"/>
</dbReference>
<organism evidence="2 3">
    <name type="scientific">Cohnella xylanilytica</name>
    <dbReference type="NCBI Taxonomy" id="557555"/>
    <lineage>
        <taxon>Bacteria</taxon>
        <taxon>Bacillati</taxon>
        <taxon>Bacillota</taxon>
        <taxon>Bacilli</taxon>
        <taxon>Bacillales</taxon>
        <taxon>Paenibacillaceae</taxon>
        <taxon>Cohnella</taxon>
    </lineage>
</organism>
<feature type="domain" description="SLH" evidence="1">
    <location>
        <begin position="841"/>
        <end position="901"/>
    </location>
</feature>
<keyword evidence="3" id="KW-1185">Reference proteome</keyword>
<dbReference type="RefSeq" id="WP_185135464.1">
    <property type="nucleotide sequence ID" value="NZ_JACJVR010000030.1"/>
</dbReference>
<dbReference type="InterPro" id="IPR051465">
    <property type="entry name" value="Cell_Envelope_Struct_Comp"/>
</dbReference>
<reference evidence="2 3" key="1">
    <citation type="submission" date="2020-08" db="EMBL/GenBank/DDBJ databases">
        <title>Cohnella phylogeny.</title>
        <authorList>
            <person name="Dunlap C."/>
        </authorList>
    </citation>
    <scope>NUCLEOTIDE SEQUENCE [LARGE SCALE GENOMIC DNA]</scope>
    <source>
        <strain evidence="2 3">DSM 25239</strain>
    </source>
</reference>
<gene>
    <name evidence="2" type="ORF">H7B90_08650</name>
</gene>
<protein>
    <submittedName>
        <fullName evidence="2">S-layer homology domain-containing protein</fullName>
    </submittedName>
</protein>
<accession>A0A841U0L1</accession>
<dbReference type="AlphaFoldDB" id="A0A841U0L1"/>
<comment type="caution">
    <text evidence="2">The sequence shown here is derived from an EMBL/GenBank/DDBJ whole genome shotgun (WGS) entry which is preliminary data.</text>
</comment>
<proteinExistence type="predicted"/>
<feature type="domain" description="SLH" evidence="1">
    <location>
        <begin position="972"/>
        <end position="1032"/>
    </location>
</feature>
<dbReference type="PANTHER" id="PTHR43308:SF5">
    <property type="entry name" value="S-LAYER PROTEIN _ PEPTIDOGLYCAN ENDO-BETA-N-ACETYLGLUCOSAMINIDASE"/>
    <property type="match status" value="1"/>
</dbReference>
<feature type="domain" description="SLH" evidence="1">
    <location>
        <begin position="903"/>
        <end position="966"/>
    </location>
</feature>
<dbReference type="EMBL" id="JACJVR010000030">
    <property type="protein sequence ID" value="MBB6691464.1"/>
    <property type="molecule type" value="Genomic_DNA"/>
</dbReference>
<dbReference type="PROSITE" id="PS51272">
    <property type="entry name" value="SLH"/>
    <property type="match status" value="3"/>
</dbReference>
<dbReference type="Proteomes" id="UP000553776">
    <property type="component" value="Unassembled WGS sequence"/>
</dbReference>
<evidence type="ECO:0000313" key="2">
    <source>
        <dbReference type="EMBL" id="MBB6691464.1"/>
    </source>
</evidence>
<dbReference type="InterPro" id="IPR001119">
    <property type="entry name" value="SLH_dom"/>
</dbReference>
<sequence>MKEIVVTNIVTDAPSLTLSHSPTGSTRGPVTVTVTATVTGSDSGNSLEKLVWLAGSHAAADFAGGTAGTDILASGKFEVAANGTYTVYALDAVGNEAVKEIVVTNIVTDAPSLTLSHSPTGSTRGPVTVTVTAVVTGADSGNSLEKLVWLSGSHTAADFAGGTVGTDILSSGKFEASANGTYTVYARDAAGNEAVKEIAVTNIATDAPSLTLSHSPTGSTRGPVVVTATATVTGADSGNSLEKLVWLAGSHTAADFAGGTAGTDILASGKFEATANGTYTVYARDAVGNESVKEIAITNIATDAPSLTLSHSPTGSTRGPVVVSVTATVTGADSGNSLEKLVWLAGSHTAADFAGGTAGTDILASGKFEATANGTYTVYARDAAGNEAVKEIAVTNIATDAPSLTLSHSPTGSTRGPVTVTVTATVTGADSGNSLEKLVWLAGSHTAADFAGGTAGTDILASGKFEATANGTYTVYARDAVGNESVKEIAITNIATDAPSLTLSHSPTGSTRGPVIVTATATVTGPDSGNSLEKLAWLAGSHTAADFAGGTAGTDITASAKFEAAKNGTYTVYARDAVGNESVKEIAITNIRVSSPSAPVSEPAPSFTIALGPDGGVLLRIAPSMIEKETRKDGTVLEKVALKEEAMNQVLELLKTAAKTVVTVEINDSEDSVSVRFPASSLSEAAAGYPEAVFVTKLNGSSYHLRTKALPLDDLAREMGVELKDLNVVVEMAKVAGEAAEPLKQAAGLQGAKLIGHAIDFQVTASAGDRTTELRSVDGSYSVRSIVLSGDSTSSLLTAVWFDPEARRFQFVPGTIAARSDGKREMTIRVPHNSIYAVVEPGARTFADLNGHWAAGAVERLASRLIVTGVSEDRFAPNDGITRAEFTALLVRSLGLATGEAATGSRFADVGVRDWYAQAVEAAVKAGLVQGVEADRFAPNERITREQMAVMIGQALRLSGATVPAADESRTLADFADAGSISAWARSSVAESVAAGIMNGYPDRTAAPKDFATRAQAVMMLQGFMRYAGLID</sequence>